<evidence type="ECO:0000313" key="2">
    <source>
        <dbReference type="Proteomes" id="UP000243217"/>
    </source>
</evidence>
<reference evidence="1 2" key="1">
    <citation type="journal article" date="2014" name="Genome Biol. Evol.">
        <title>The secreted proteins of Achlya hypogyna and Thraustotheca clavata identify the ancestral oomycete secretome and reveal gene acquisitions by horizontal gene transfer.</title>
        <authorList>
            <person name="Misner I."/>
            <person name="Blouin N."/>
            <person name="Leonard G."/>
            <person name="Richards T.A."/>
            <person name="Lane C.E."/>
        </authorList>
    </citation>
    <scope>NUCLEOTIDE SEQUENCE [LARGE SCALE GENOMIC DNA]</scope>
    <source>
        <strain evidence="1 2">ATCC 34112</strain>
    </source>
</reference>
<accession>A0A1V9YT39</accession>
<dbReference type="EMBL" id="JNBS01003004">
    <property type="protein sequence ID" value="OQR88801.1"/>
    <property type="molecule type" value="Genomic_DNA"/>
</dbReference>
<protein>
    <submittedName>
        <fullName evidence="1">Uncharacterized protein</fullName>
    </submittedName>
</protein>
<gene>
    <name evidence="1" type="ORF">THRCLA_10093</name>
</gene>
<dbReference type="OrthoDB" id="66827at2759"/>
<proteinExistence type="predicted"/>
<dbReference type="AlphaFoldDB" id="A0A1V9YT39"/>
<dbReference type="PANTHER" id="PTHR28434:SF1">
    <property type="entry name" value="PROTEIN C3ORF33"/>
    <property type="match status" value="1"/>
</dbReference>
<sequence>MTENKRVPQDKKESYEEYSALRKQVGNALTQIREGADANLVIFRWGCMVTMLGCVYVSVRSSGALTRYSTLAALPLGKKVVARVVGQHPNDPTVLYVYHTPFLRRVLLRETLPRGMSVSGIVGDPAKSNVLPVRPFGVEFENDNFLYDNLVSRQRYVKLEMLFRSKEPSVGVCGISIRNFIRRTDIAEMAVSQGVGICRIEEFESNGQTSASCIPKMEKRAQSLLRCERYAQTMRYGRWKEWQEEELSQRIVSAGRRASSAALTKVFGVFKKD</sequence>
<dbReference type="PANTHER" id="PTHR28434">
    <property type="entry name" value="PROTEIN C3ORF33"/>
    <property type="match status" value="1"/>
</dbReference>
<evidence type="ECO:0000313" key="1">
    <source>
        <dbReference type="EMBL" id="OQR88801.1"/>
    </source>
</evidence>
<name>A0A1V9YT39_9STRA</name>
<dbReference type="Proteomes" id="UP000243217">
    <property type="component" value="Unassembled WGS sequence"/>
</dbReference>
<dbReference type="InterPro" id="IPR042421">
    <property type="entry name" value="C3orf33-like"/>
</dbReference>
<comment type="caution">
    <text evidence="1">The sequence shown here is derived from an EMBL/GenBank/DDBJ whole genome shotgun (WGS) entry which is preliminary data.</text>
</comment>
<dbReference type="STRING" id="74557.A0A1V9YT39"/>
<organism evidence="1 2">
    <name type="scientific">Thraustotheca clavata</name>
    <dbReference type="NCBI Taxonomy" id="74557"/>
    <lineage>
        <taxon>Eukaryota</taxon>
        <taxon>Sar</taxon>
        <taxon>Stramenopiles</taxon>
        <taxon>Oomycota</taxon>
        <taxon>Saprolegniomycetes</taxon>
        <taxon>Saprolegniales</taxon>
        <taxon>Achlyaceae</taxon>
        <taxon>Thraustotheca</taxon>
    </lineage>
</organism>
<keyword evidence="2" id="KW-1185">Reference proteome</keyword>